<dbReference type="InterPro" id="IPR011740">
    <property type="entry name" value="DUF2460"/>
</dbReference>
<evidence type="ECO:0000313" key="3">
    <source>
        <dbReference type="Proteomes" id="UP000199647"/>
    </source>
</evidence>
<evidence type="ECO:0000313" key="2">
    <source>
        <dbReference type="EMBL" id="SER19868.1"/>
    </source>
</evidence>
<dbReference type="OrthoDB" id="1685145at2"/>
<dbReference type="RefSeq" id="WP_092498145.1">
    <property type="nucleotide sequence ID" value="NZ_FOFG01000013.1"/>
</dbReference>
<dbReference type="AlphaFoldDB" id="A0A1H9M862"/>
<keyword evidence="3" id="KW-1185">Reference proteome</keyword>
<dbReference type="NCBIfam" id="TIGR02217">
    <property type="entry name" value="chp_TIGR02217"/>
    <property type="match status" value="1"/>
</dbReference>
<name>A0A1H9M862_9HYPH</name>
<dbReference type="STRING" id="1855383.SAMN05216548_1132"/>
<dbReference type="Proteomes" id="UP000199647">
    <property type="component" value="Unassembled WGS sequence"/>
</dbReference>
<dbReference type="EMBL" id="FOFG01000013">
    <property type="protein sequence ID" value="SER19868.1"/>
    <property type="molecule type" value="Genomic_DNA"/>
</dbReference>
<feature type="domain" description="DUF2460" evidence="1">
    <location>
        <begin position="6"/>
        <end position="209"/>
    </location>
</feature>
<dbReference type="Pfam" id="PF09343">
    <property type="entry name" value="DUF2460"/>
    <property type="match status" value="1"/>
</dbReference>
<evidence type="ECO:0000259" key="1">
    <source>
        <dbReference type="Pfam" id="PF09343"/>
    </source>
</evidence>
<organism evidence="2 3">
    <name type="scientific">Faunimonas pinastri</name>
    <dbReference type="NCBI Taxonomy" id="1855383"/>
    <lineage>
        <taxon>Bacteria</taxon>
        <taxon>Pseudomonadati</taxon>
        <taxon>Pseudomonadota</taxon>
        <taxon>Alphaproteobacteria</taxon>
        <taxon>Hyphomicrobiales</taxon>
        <taxon>Afifellaceae</taxon>
        <taxon>Faunimonas</taxon>
    </lineage>
</organism>
<reference evidence="2 3" key="1">
    <citation type="submission" date="2016-10" db="EMBL/GenBank/DDBJ databases">
        <authorList>
            <person name="de Groot N.N."/>
        </authorList>
    </citation>
    <scope>NUCLEOTIDE SEQUENCE [LARGE SCALE GENOMIC DNA]</scope>
    <source>
        <strain evidence="2 3">A52C2</strain>
    </source>
</reference>
<gene>
    <name evidence="2" type="ORF">SAMN05216548_1132</name>
</gene>
<sequence length="210" mass="22801">MAANFHEIRFPLAIAFGSTGGPERQTEIVTLNSGYEERNARWADSRRRYNAGTGVHALADLHTLSAFFEERRGRLYGFRWRDRTDWKSCAPDKEPQPTDQTLGTGDGATKSFRLAKVYGASFAPWMRAIAKPVDGSVRVALGGVEQVAGWSVETTTGLVSFDAAPANGVAITAGFLFDVPVRFDTDSLSIDLSSFAAGEAPSVPIVEIRL</sequence>
<protein>
    <submittedName>
        <fullName evidence="2">TIGR02217 family protein</fullName>
    </submittedName>
</protein>
<accession>A0A1H9M862</accession>
<proteinExistence type="predicted"/>